<feature type="signal peptide" evidence="2">
    <location>
        <begin position="1"/>
        <end position="20"/>
    </location>
</feature>
<dbReference type="InterPro" id="IPR009486">
    <property type="entry name" value="Pur_nuclsid_perm"/>
</dbReference>
<feature type="chain" id="PRO_5030550699" description="Purine nucleoside permease" evidence="2">
    <location>
        <begin position="21"/>
        <end position="400"/>
    </location>
</feature>
<keyword evidence="1" id="KW-0813">Transport</keyword>
<dbReference type="Gene3D" id="3.40.50.1580">
    <property type="entry name" value="Nucleoside phosphorylase domain"/>
    <property type="match status" value="1"/>
</dbReference>
<sequence>MFTLIRTTLIGLLFSSYVTASPISVESRSTIQRVKPATEKITPKVFIISMFASEEKTWFNIPEFNILAQNITIPGLAPQFPAIHCTADGSICQIVTGMAEINAAVTVTSLVLSPQFDLTSTYFLLAGIGGINPEVATISSVTFARYAVQVALQYEFDPRELPANFSAGYVPQGSKTPDEYPRSIYGTEVFEVNDALRKHAVSFAKTAILNDSAEAIAYRAKYATPSGIYAAGTQPPSVVECDVATSDNYFTGRLLGEAFSNYTHLVTNGTGVYCNTAQEDNATLEALIRAHAAKLVDFSRIIIMRTASDMDRPYPGQAATSNLFWENQGAFPPAVRNIYLAGVKVVEGILGEWEETFKSGVEATNYVGDILGSIGGTPDFGPGPVVGKAGARKRSARGWR</sequence>
<comment type="function">
    <text evidence="1">Nucleoside permease that transports adenosine and guanosine.</text>
</comment>
<dbReference type="EMBL" id="CP069024">
    <property type="protein sequence ID" value="QRC91767.1"/>
    <property type="molecule type" value="Genomic_DNA"/>
</dbReference>
<dbReference type="GO" id="GO:0009116">
    <property type="term" value="P:nucleoside metabolic process"/>
    <property type="evidence" value="ECO:0007669"/>
    <property type="project" value="InterPro"/>
</dbReference>
<dbReference type="InterPro" id="IPR035994">
    <property type="entry name" value="Nucleoside_phosphorylase_sf"/>
</dbReference>
<comment type="similarity">
    <text evidence="1">Belongs to the NUP family.</text>
</comment>
<keyword evidence="4" id="KW-1185">Reference proteome</keyword>
<evidence type="ECO:0008006" key="5">
    <source>
        <dbReference type="Google" id="ProtNLM"/>
    </source>
</evidence>
<name>A0A7U2HXJ0_PHANO</name>
<accession>A0A7U2HXJ0</accession>
<evidence type="ECO:0000256" key="2">
    <source>
        <dbReference type="SAM" id="SignalP"/>
    </source>
</evidence>
<dbReference type="PANTHER" id="PTHR38643:SF1">
    <property type="entry name" value="PURINE NUCLEOSIDE PERMEASE C285.05-RELATED"/>
    <property type="match status" value="1"/>
</dbReference>
<dbReference type="AlphaFoldDB" id="A0A7U2HXJ0"/>
<gene>
    <name evidence="3" type="ORF">JI435_019690</name>
</gene>
<dbReference type="OMA" id="WAHYLVE"/>
<proteinExistence type="inferred from homology"/>
<dbReference type="Pfam" id="PF06516">
    <property type="entry name" value="NUP"/>
    <property type="match status" value="1"/>
</dbReference>
<evidence type="ECO:0000256" key="1">
    <source>
        <dbReference type="PIRNR" id="PIRNR013171"/>
    </source>
</evidence>
<dbReference type="GO" id="GO:0055085">
    <property type="term" value="P:transmembrane transport"/>
    <property type="evidence" value="ECO:0007669"/>
    <property type="project" value="InterPro"/>
</dbReference>
<organism evidence="3 4">
    <name type="scientific">Phaeosphaeria nodorum (strain SN15 / ATCC MYA-4574 / FGSC 10173)</name>
    <name type="common">Glume blotch fungus</name>
    <name type="synonym">Parastagonospora nodorum</name>
    <dbReference type="NCBI Taxonomy" id="321614"/>
    <lineage>
        <taxon>Eukaryota</taxon>
        <taxon>Fungi</taxon>
        <taxon>Dikarya</taxon>
        <taxon>Ascomycota</taxon>
        <taxon>Pezizomycotina</taxon>
        <taxon>Dothideomycetes</taxon>
        <taxon>Pleosporomycetidae</taxon>
        <taxon>Pleosporales</taxon>
        <taxon>Pleosporineae</taxon>
        <taxon>Phaeosphaeriaceae</taxon>
        <taxon>Parastagonospora</taxon>
    </lineage>
</organism>
<dbReference type="PIRSF" id="PIRSF013171">
    <property type="entry name" value="Pur_nuclsid_perm"/>
    <property type="match status" value="1"/>
</dbReference>
<keyword evidence="2" id="KW-0732">Signal</keyword>
<dbReference type="Proteomes" id="UP000663193">
    <property type="component" value="Chromosome 2"/>
</dbReference>
<dbReference type="GO" id="GO:0003824">
    <property type="term" value="F:catalytic activity"/>
    <property type="evidence" value="ECO:0007669"/>
    <property type="project" value="InterPro"/>
</dbReference>
<evidence type="ECO:0000313" key="4">
    <source>
        <dbReference type="Proteomes" id="UP000663193"/>
    </source>
</evidence>
<dbReference type="PANTHER" id="PTHR38643">
    <property type="entry name" value="PURINE NUCLEOSIDE PERMEASE C285.05-RELATED"/>
    <property type="match status" value="1"/>
</dbReference>
<dbReference type="OrthoDB" id="2331083at2759"/>
<dbReference type="VEuPathDB" id="FungiDB:JI435_019690"/>
<reference evidence="4" key="1">
    <citation type="journal article" date="2021" name="BMC Genomics">
        <title>Chromosome-level genome assembly and manually-curated proteome of model necrotroph Parastagonospora nodorum Sn15 reveals a genome-wide trove of candidate effector homologs, and redundancy of virulence-related functions within an accessory chromosome.</title>
        <authorList>
            <person name="Bertazzoni S."/>
            <person name="Jones D.A.B."/>
            <person name="Phan H.T."/>
            <person name="Tan K.-C."/>
            <person name="Hane J.K."/>
        </authorList>
    </citation>
    <scope>NUCLEOTIDE SEQUENCE [LARGE SCALE GENOMIC DNA]</scope>
    <source>
        <strain evidence="4">SN15 / ATCC MYA-4574 / FGSC 10173)</strain>
    </source>
</reference>
<protein>
    <recommendedName>
        <fullName evidence="5">Purine nucleoside permease</fullName>
    </recommendedName>
</protein>
<evidence type="ECO:0000313" key="3">
    <source>
        <dbReference type="EMBL" id="QRC91767.1"/>
    </source>
</evidence>